<dbReference type="AlphaFoldDB" id="E3MZ28"/>
<dbReference type="Pfam" id="PF10325">
    <property type="entry name" value="7TM_GPCR_Srz"/>
    <property type="match status" value="1"/>
</dbReference>
<keyword evidence="2" id="KW-1185">Reference proteome</keyword>
<evidence type="ECO:0000313" key="1">
    <source>
        <dbReference type="EMBL" id="EFP12839.1"/>
    </source>
</evidence>
<name>E3MZ28_CAERE</name>
<sequence length="185" mass="21437">MMRLFFVLEFLLPLPLYLNFQDSFKQKILHIVFKAYVALSFFLLCSVLLSIPILVRNWNISKGSQLVINPLQQCFQYQMVAVAVLKSVSFPIGVKSSFKLFQCHFWAAILFWNRPFLVPNYVIATTVLDFLSTPLFIQLSYLICYKKKFRNLKDNVSFGMILQGVIRTPKVQSEDFSNSSSLNKI</sequence>
<reference evidence="1" key="1">
    <citation type="submission" date="2007-07" db="EMBL/GenBank/DDBJ databases">
        <title>PCAP assembly of the Caenorhabditis remanei genome.</title>
        <authorList>
            <consortium name="The Caenorhabditis remanei Sequencing Consortium"/>
            <person name="Wilson R.K."/>
        </authorList>
    </citation>
    <scope>NUCLEOTIDE SEQUENCE [LARGE SCALE GENOMIC DNA]</scope>
    <source>
        <strain evidence="1">PB4641</strain>
    </source>
</reference>
<dbReference type="InterPro" id="IPR018817">
    <property type="entry name" value="7TM_GPCR_serpentine_rcpt_Srz"/>
</dbReference>
<dbReference type="Proteomes" id="UP000008281">
    <property type="component" value="Unassembled WGS sequence"/>
</dbReference>
<dbReference type="EMBL" id="DS268499">
    <property type="protein sequence ID" value="EFP12839.1"/>
    <property type="molecule type" value="Genomic_DNA"/>
</dbReference>
<dbReference type="PANTHER" id="PTHR31720">
    <property type="entry name" value="SERPENTINE RECEPTOR, CLASS Z-RELATED"/>
    <property type="match status" value="1"/>
</dbReference>
<accession>E3MZ28</accession>
<dbReference type="HOGENOM" id="CLU_1462649_0_0_1"/>
<proteinExistence type="predicted"/>
<organism evidence="2">
    <name type="scientific">Caenorhabditis remanei</name>
    <name type="common">Caenorhabditis vulgaris</name>
    <dbReference type="NCBI Taxonomy" id="31234"/>
    <lineage>
        <taxon>Eukaryota</taxon>
        <taxon>Metazoa</taxon>
        <taxon>Ecdysozoa</taxon>
        <taxon>Nematoda</taxon>
        <taxon>Chromadorea</taxon>
        <taxon>Rhabditida</taxon>
        <taxon>Rhabditina</taxon>
        <taxon>Rhabditomorpha</taxon>
        <taxon>Rhabditoidea</taxon>
        <taxon>Rhabditidae</taxon>
        <taxon>Peloderinae</taxon>
        <taxon>Caenorhabditis</taxon>
    </lineage>
</organism>
<evidence type="ECO:0000313" key="2">
    <source>
        <dbReference type="Proteomes" id="UP000008281"/>
    </source>
</evidence>
<gene>
    <name evidence="1" type="ORF">CRE_05022</name>
</gene>
<protein>
    <submittedName>
        <fullName evidence="1">Uncharacterized protein</fullName>
    </submittedName>
</protein>